<feature type="region of interest" description="Disordered" evidence="1">
    <location>
        <begin position="125"/>
        <end position="161"/>
    </location>
</feature>
<gene>
    <name evidence="2" type="ORF">DRE_01420</name>
</gene>
<reference evidence="2 3" key="1">
    <citation type="submission" date="2013-05" db="EMBL/GenBank/DDBJ databases">
        <title>Drechslerella stenobrocha genome reveals carnivorous origination and mechanical trapping mechanism of predatory fungi.</title>
        <authorList>
            <person name="Liu X."/>
            <person name="Zhang W."/>
            <person name="Liu K."/>
        </authorList>
    </citation>
    <scope>NUCLEOTIDE SEQUENCE [LARGE SCALE GENOMIC DNA]</scope>
    <source>
        <strain evidence="2 3">248</strain>
    </source>
</reference>
<feature type="compositionally biased region" description="Low complexity" evidence="1">
    <location>
        <begin position="64"/>
        <end position="85"/>
    </location>
</feature>
<feature type="compositionally biased region" description="Basic and acidic residues" evidence="1">
    <location>
        <begin position="36"/>
        <end position="48"/>
    </location>
</feature>
<evidence type="ECO:0000313" key="3">
    <source>
        <dbReference type="Proteomes" id="UP000024837"/>
    </source>
</evidence>
<keyword evidence="3" id="KW-1185">Reference proteome</keyword>
<name>W7HVZ3_9PEZI</name>
<feature type="compositionally biased region" description="Acidic residues" evidence="1">
    <location>
        <begin position="150"/>
        <end position="161"/>
    </location>
</feature>
<proteinExistence type="predicted"/>
<protein>
    <submittedName>
        <fullName evidence="2">Uncharacterized protein</fullName>
    </submittedName>
</protein>
<evidence type="ECO:0000313" key="2">
    <source>
        <dbReference type="EMBL" id="EWC44068.1"/>
    </source>
</evidence>
<dbReference type="EMBL" id="KI966448">
    <property type="protein sequence ID" value="EWC44068.1"/>
    <property type="molecule type" value="Genomic_DNA"/>
</dbReference>
<dbReference type="HOGENOM" id="CLU_1532523_0_0_1"/>
<evidence type="ECO:0000256" key="1">
    <source>
        <dbReference type="SAM" id="MobiDB-lite"/>
    </source>
</evidence>
<dbReference type="OrthoDB" id="2014201at2759"/>
<dbReference type="Proteomes" id="UP000024837">
    <property type="component" value="Unassembled WGS sequence"/>
</dbReference>
<dbReference type="AlphaFoldDB" id="W7HVZ3"/>
<accession>W7HVZ3</accession>
<organism evidence="2 3">
    <name type="scientific">Drechslerella stenobrocha 248</name>
    <dbReference type="NCBI Taxonomy" id="1043628"/>
    <lineage>
        <taxon>Eukaryota</taxon>
        <taxon>Fungi</taxon>
        <taxon>Dikarya</taxon>
        <taxon>Ascomycota</taxon>
        <taxon>Pezizomycotina</taxon>
        <taxon>Orbiliomycetes</taxon>
        <taxon>Orbiliales</taxon>
        <taxon>Orbiliaceae</taxon>
        <taxon>Drechslerella</taxon>
    </lineage>
</organism>
<feature type="region of interest" description="Disordered" evidence="1">
    <location>
        <begin position="1"/>
        <end position="86"/>
    </location>
</feature>
<sequence length="175" mass="19111">MSVTPTPFKAMRRGYRSSAMDDESKFPSAVGIPDQQHWDPFRQLEELKNAPGELLSKRSPPSPSRGSPPSVVSSSGSRVSSSMPVPEKEFHITAYQRRHEEAVASLSSSSFSTVSAGELDGQQQYGVEGVPWRPQPRRYTAASTQTESLDVSDAEAQSDGEEIDAEMAALKIRKP</sequence>